<gene>
    <name evidence="2" type="ORF">TSUD_258950</name>
</gene>
<dbReference type="AlphaFoldDB" id="A0A2Z6NH52"/>
<protein>
    <recommendedName>
        <fullName evidence="4">COI1 F-box domain-containing protein</fullName>
    </recommendedName>
</protein>
<organism evidence="2 3">
    <name type="scientific">Trifolium subterraneum</name>
    <name type="common">Subterranean clover</name>
    <dbReference type="NCBI Taxonomy" id="3900"/>
    <lineage>
        <taxon>Eukaryota</taxon>
        <taxon>Viridiplantae</taxon>
        <taxon>Streptophyta</taxon>
        <taxon>Embryophyta</taxon>
        <taxon>Tracheophyta</taxon>
        <taxon>Spermatophyta</taxon>
        <taxon>Magnoliopsida</taxon>
        <taxon>eudicotyledons</taxon>
        <taxon>Gunneridae</taxon>
        <taxon>Pentapetalae</taxon>
        <taxon>rosids</taxon>
        <taxon>fabids</taxon>
        <taxon>Fabales</taxon>
        <taxon>Fabaceae</taxon>
        <taxon>Papilionoideae</taxon>
        <taxon>50 kb inversion clade</taxon>
        <taxon>NPAAA clade</taxon>
        <taxon>Hologalegina</taxon>
        <taxon>IRL clade</taxon>
        <taxon>Trifolieae</taxon>
        <taxon>Trifolium</taxon>
    </lineage>
</organism>
<keyword evidence="3" id="KW-1185">Reference proteome</keyword>
<dbReference type="EMBL" id="DF973601">
    <property type="protein sequence ID" value="GAU35720.1"/>
    <property type="molecule type" value="Genomic_DNA"/>
</dbReference>
<reference evidence="3" key="1">
    <citation type="journal article" date="2017" name="Front. Plant Sci.">
        <title>Climate Clever Clovers: New Paradigm to Reduce the Environmental Footprint of Ruminants by Breeding Low Methanogenic Forages Utilizing Haplotype Variation.</title>
        <authorList>
            <person name="Kaur P."/>
            <person name="Appels R."/>
            <person name="Bayer P.E."/>
            <person name="Keeble-Gagnere G."/>
            <person name="Wang J."/>
            <person name="Hirakawa H."/>
            <person name="Shirasawa K."/>
            <person name="Vercoe P."/>
            <person name="Stefanova K."/>
            <person name="Durmic Z."/>
            <person name="Nichols P."/>
            <person name="Revell C."/>
            <person name="Isobe S.N."/>
            <person name="Edwards D."/>
            <person name="Erskine W."/>
        </authorList>
    </citation>
    <scope>NUCLEOTIDE SEQUENCE [LARGE SCALE GENOMIC DNA]</scope>
    <source>
        <strain evidence="3">cv. Daliak</strain>
    </source>
</reference>
<dbReference type="InterPro" id="IPR006553">
    <property type="entry name" value="Leu-rich_rpt_Cys-con_subtyp"/>
</dbReference>
<evidence type="ECO:0000313" key="2">
    <source>
        <dbReference type="EMBL" id="GAU35720.1"/>
    </source>
</evidence>
<dbReference type="SUPFAM" id="SSF52047">
    <property type="entry name" value="RNI-like"/>
    <property type="match status" value="1"/>
</dbReference>
<dbReference type="Proteomes" id="UP000242715">
    <property type="component" value="Unassembled WGS sequence"/>
</dbReference>
<dbReference type="Gene3D" id="3.80.10.10">
    <property type="entry name" value="Ribonuclease Inhibitor"/>
    <property type="match status" value="2"/>
</dbReference>
<evidence type="ECO:0008006" key="4">
    <source>
        <dbReference type="Google" id="ProtNLM"/>
    </source>
</evidence>
<dbReference type="OrthoDB" id="6066220at2759"/>
<evidence type="ECO:0000256" key="1">
    <source>
        <dbReference type="SAM" id="MobiDB-lite"/>
    </source>
</evidence>
<dbReference type="GO" id="GO:0019005">
    <property type="term" value="C:SCF ubiquitin ligase complex"/>
    <property type="evidence" value="ECO:0007669"/>
    <property type="project" value="TreeGrafter"/>
</dbReference>
<sequence>MKRKRTTRNSLKSSPSSSSSSFPSSSHQQQQQQLLSETKLSTAAASLHLPDDCWESICTFLVHGDNDSHHYIEPLSLASKQFLSIANCLRSSFTISDPTLLFIPTLFYRFPNLTSLHITSFHGDLNSLLCQISEFPFKLKSLKLSDKFQFPAKGLQDLSKKITTLTSLTCINISSFCDNHCVLISDCFPLLEELHLQPQTITSRRIRIGVEAMLIALPKLRKINLSGGFERINDDSLLFHLCKNCEFLEDVAMTSRFLTPDGIASAICQRPTLTSISFGWVIYQIQDIISSHFIDSLCQRIQHLNLQSAHFLNDHHIVTLSSFLADLVSINLSGCRKLTDSALFVLVRKCSSLSDIQMERTRIGENIVENSNSLLNFGFNPQLKSLYLAQSSSVFKDKSLLMLASILTNLQLLDLCNCNYISEEGSLTSITSACRATMVMTSTRFSDKISFPNEETHIAQPLQTNPPFSTDFFFIPDCFPLLKELNLSYPTNFKLDESSINGVKALSLTLFKLLKVNLSHNYYIFDQSLFHLFKKCKVLEEAILVYYNCSNADIAFALCERPKLRY</sequence>
<name>A0A2Z6NH52_TRISU</name>
<feature type="region of interest" description="Disordered" evidence="1">
    <location>
        <begin position="1"/>
        <end position="28"/>
    </location>
</feature>
<evidence type="ECO:0000313" key="3">
    <source>
        <dbReference type="Proteomes" id="UP000242715"/>
    </source>
</evidence>
<dbReference type="PANTHER" id="PTHR13318:SF106">
    <property type="entry name" value="F-BOX_LRR-REPEAT PROTEIN 2"/>
    <property type="match status" value="1"/>
</dbReference>
<accession>A0A2Z6NH52</accession>
<feature type="compositionally biased region" description="Low complexity" evidence="1">
    <location>
        <begin position="10"/>
        <end position="28"/>
    </location>
</feature>
<proteinExistence type="predicted"/>
<dbReference type="PANTHER" id="PTHR13318">
    <property type="entry name" value="PARTNER OF PAIRED, ISOFORM B-RELATED"/>
    <property type="match status" value="1"/>
</dbReference>
<dbReference type="SMART" id="SM00367">
    <property type="entry name" value="LRR_CC"/>
    <property type="match status" value="6"/>
</dbReference>
<dbReference type="InterPro" id="IPR032675">
    <property type="entry name" value="LRR_dom_sf"/>
</dbReference>
<dbReference type="GO" id="GO:0031146">
    <property type="term" value="P:SCF-dependent proteasomal ubiquitin-dependent protein catabolic process"/>
    <property type="evidence" value="ECO:0007669"/>
    <property type="project" value="TreeGrafter"/>
</dbReference>